<gene>
    <name evidence="4" type="ORF">PYW07_005409</name>
</gene>
<dbReference type="Proteomes" id="UP001231518">
    <property type="component" value="Chromosome 17"/>
</dbReference>
<reference evidence="4" key="1">
    <citation type="submission" date="2023-03" db="EMBL/GenBank/DDBJ databases">
        <title>Chromosome-level genomes of two armyworms, Mythimna separata and Mythimna loreyi, provide insights into the biosynthesis and reception of sex pheromones.</title>
        <authorList>
            <person name="Zhao H."/>
        </authorList>
    </citation>
    <scope>NUCLEOTIDE SEQUENCE</scope>
    <source>
        <strain evidence="4">BeijingLab</strain>
        <tissue evidence="4">Pupa</tissue>
    </source>
</reference>
<feature type="coiled-coil region" evidence="1">
    <location>
        <begin position="72"/>
        <end position="127"/>
    </location>
</feature>
<evidence type="ECO:0000313" key="5">
    <source>
        <dbReference type="Proteomes" id="UP001231518"/>
    </source>
</evidence>
<name>A0AAD8DPX9_MYTSE</name>
<accession>A0AAD8DPX9</accession>
<keyword evidence="1" id="KW-0175">Coiled coil</keyword>
<sequence length="541" mass="60979">MPRTPRTPPKGLSVTSPKNSKACIHDSHSEPDLTSAAAVRKRKYSKDHGPVNQIDEIHDMLESWKAEQDLVLKKLTSDMAALKLQNDQIRVTNQEIEKSMSLINSNYEDMKSKLLRLEEERKEVIDCILGLEQKVKDMQHSSRASSIEIKNIPAPEKESVEDLISIVTNVGSSMNVDIKPDDIRDVYRLPGKAGAPRSIFAEFSTVHMKNDLLLSTRTFNRSRSLDEKLNTETFGLPGKRQPVYIMEYLPPTTRKLFYKALWGGAPKTTILQLEVAQRAVLKVLSRRPYRYPTAQLYADCRVLTMAWTALITLACVAAYAHGHGRVMGPPNRASLWRFGYNTPPNYDDDGLNCGGFYHQWWVNEGKCGVCGDPYDSSTPRAHELGGKYGIGYIVATYAPGDLVTFNIYISAYKQGFWEFRICTNPNDNTQECYDRILLESENGETKYYPKRAHGMYEVKYKIPSNLVCNHCVLQWKYTGGNNWGVCDDGTQGLGCGIQENFFSCSDIAIEGDVRTDGPDDIPVEVPVQNLSNGEINEMFKK</sequence>
<dbReference type="InterPro" id="IPR004302">
    <property type="entry name" value="Cellulose/chitin-bd_N"/>
</dbReference>
<comment type="caution">
    <text evidence="4">The sequence shown here is derived from an EMBL/GenBank/DDBJ whole genome shotgun (WGS) entry which is preliminary data.</text>
</comment>
<evidence type="ECO:0000259" key="3">
    <source>
        <dbReference type="Pfam" id="PF03067"/>
    </source>
</evidence>
<evidence type="ECO:0000313" key="4">
    <source>
        <dbReference type="EMBL" id="KAJ8712567.1"/>
    </source>
</evidence>
<dbReference type="EMBL" id="JARGEI010000021">
    <property type="protein sequence ID" value="KAJ8712567.1"/>
    <property type="molecule type" value="Genomic_DNA"/>
</dbReference>
<organism evidence="4 5">
    <name type="scientific">Mythimna separata</name>
    <name type="common">Oriental armyworm</name>
    <name type="synonym">Pseudaletia separata</name>
    <dbReference type="NCBI Taxonomy" id="271217"/>
    <lineage>
        <taxon>Eukaryota</taxon>
        <taxon>Metazoa</taxon>
        <taxon>Ecdysozoa</taxon>
        <taxon>Arthropoda</taxon>
        <taxon>Hexapoda</taxon>
        <taxon>Insecta</taxon>
        <taxon>Pterygota</taxon>
        <taxon>Neoptera</taxon>
        <taxon>Endopterygota</taxon>
        <taxon>Lepidoptera</taxon>
        <taxon>Glossata</taxon>
        <taxon>Ditrysia</taxon>
        <taxon>Noctuoidea</taxon>
        <taxon>Noctuidae</taxon>
        <taxon>Noctuinae</taxon>
        <taxon>Hadenini</taxon>
        <taxon>Mythimna</taxon>
    </lineage>
</organism>
<proteinExistence type="predicted"/>
<protein>
    <recommendedName>
        <fullName evidence="3">Chitin-binding type-4 domain-containing protein</fullName>
    </recommendedName>
</protein>
<dbReference type="AlphaFoldDB" id="A0AAD8DPX9"/>
<evidence type="ECO:0000256" key="1">
    <source>
        <dbReference type="SAM" id="Coils"/>
    </source>
</evidence>
<feature type="region of interest" description="Disordered" evidence="2">
    <location>
        <begin position="1"/>
        <end position="37"/>
    </location>
</feature>
<dbReference type="Pfam" id="PF03067">
    <property type="entry name" value="LPMO_10"/>
    <property type="match status" value="1"/>
</dbReference>
<keyword evidence="5" id="KW-1185">Reference proteome</keyword>
<evidence type="ECO:0000256" key="2">
    <source>
        <dbReference type="SAM" id="MobiDB-lite"/>
    </source>
</evidence>
<feature type="domain" description="Chitin-binding type-4" evidence="3">
    <location>
        <begin position="323"/>
        <end position="507"/>
    </location>
</feature>